<gene>
    <name evidence="1" type="ORF">ASZ90_015785</name>
</gene>
<sequence>MAGNIRVTDEVAAYITKRQCDFRISTSCGGPILLPVSIKPPKPTDFQVPAGEFTIFISVHQARYLSTVHMGMVPFFMDEMDEGPPCSHEF</sequence>
<accession>A0A0W8F2F4</accession>
<protein>
    <submittedName>
        <fullName evidence="1">Uncharacterized protein</fullName>
    </submittedName>
</protein>
<comment type="caution">
    <text evidence="1">The sequence shown here is derived from an EMBL/GenBank/DDBJ whole genome shotgun (WGS) entry which is preliminary data.</text>
</comment>
<name>A0A0W8F2F4_9ZZZZ</name>
<dbReference type="AlphaFoldDB" id="A0A0W8F2F4"/>
<evidence type="ECO:0000313" key="1">
    <source>
        <dbReference type="EMBL" id="KUG14563.1"/>
    </source>
</evidence>
<dbReference type="EMBL" id="LNQE01001642">
    <property type="protein sequence ID" value="KUG14563.1"/>
    <property type="molecule type" value="Genomic_DNA"/>
</dbReference>
<reference evidence="1" key="1">
    <citation type="journal article" date="2015" name="Proc. Natl. Acad. Sci. U.S.A.">
        <title>Networks of energetic and metabolic interactions define dynamics in microbial communities.</title>
        <authorList>
            <person name="Embree M."/>
            <person name="Liu J.K."/>
            <person name="Al-Bassam M.M."/>
            <person name="Zengler K."/>
        </authorList>
    </citation>
    <scope>NUCLEOTIDE SEQUENCE</scope>
</reference>
<proteinExistence type="predicted"/>
<organism evidence="1">
    <name type="scientific">hydrocarbon metagenome</name>
    <dbReference type="NCBI Taxonomy" id="938273"/>
    <lineage>
        <taxon>unclassified sequences</taxon>
        <taxon>metagenomes</taxon>
        <taxon>ecological metagenomes</taxon>
    </lineage>
</organism>